<proteinExistence type="predicted"/>
<protein>
    <submittedName>
        <fullName evidence="1">Uncharacterized protein</fullName>
    </submittedName>
</protein>
<organism evidence="1 2">
    <name type="scientific">Pyropia yezoensis</name>
    <name type="common">Susabi-nori</name>
    <name type="synonym">Porphyra yezoensis</name>
    <dbReference type="NCBI Taxonomy" id="2788"/>
    <lineage>
        <taxon>Eukaryota</taxon>
        <taxon>Rhodophyta</taxon>
        <taxon>Bangiophyceae</taxon>
        <taxon>Bangiales</taxon>
        <taxon>Bangiaceae</taxon>
        <taxon>Pyropia</taxon>
    </lineage>
</organism>
<gene>
    <name evidence="1" type="ORF">I4F81_001940</name>
</gene>
<sequence>MSVRAFNIGRLVEYDTASIIVSLTTAGAIVAALLSRLAGHEKLAVVRSSAVPIAAVAAAMSCLHAAGVGLAAARMTGGARVVLDDAAETLSSSLPGVLAAYLPMCCCVLRQARLLRAGDRWAAPSPIPRVGVGSSYGTGAAYLALDARSKALLGAYYALYLAGLVAAALNAALPVSVLNVSGVLAVAYDLGIPTWNAVRSGDGSDTKVTNVFEGVDFDVEILGVNQYSPTWTVSPDHDAEGKAAVTVRKFFVHNGHTQSAALRDVIPMRMEFADDPEPAAVAKTILDVARSGKERLSQLYAASTGAPADDVSAALGVLSVLLPDRPWASGRGQRLRLQTLARCCALMRAAGNRLGHRWKNTDHDARGCGCVTHRVLNRSPLAPTPDDAMEQWFGATASARLQWADERARAYGEAVWDALKVSMTGHFENRPFVMWIFLVALESLAKRVLRKAALVQAAVSAIILARELT</sequence>
<evidence type="ECO:0000313" key="2">
    <source>
        <dbReference type="Proteomes" id="UP000798662"/>
    </source>
</evidence>
<reference evidence="1" key="1">
    <citation type="submission" date="2019-11" db="EMBL/GenBank/DDBJ databases">
        <title>Nori genome reveals adaptations in red seaweeds to the harsh intertidal environment.</title>
        <authorList>
            <person name="Wang D."/>
            <person name="Mao Y."/>
        </authorList>
    </citation>
    <scope>NUCLEOTIDE SEQUENCE</scope>
    <source>
        <tissue evidence="1">Gametophyte</tissue>
    </source>
</reference>
<dbReference type="EMBL" id="CM020618">
    <property type="protein sequence ID" value="KAK1859343.1"/>
    <property type="molecule type" value="Genomic_DNA"/>
</dbReference>
<accession>A0ACC3BN38</accession>
<keyword evidence="2" id="KW-1185">Reference proteome</keyword>
<evidence type="ECO:0000313" key="1">
    <source>
        <dbReference type="EMBL" id="KAK1859343.1"/>
    </source>
</evidence>
<dbReference type="Proteomes" id="UP000798662">
    <property type="component" value="Chromosome 1"/>
</dbReference>
<name>A0ACC3BN38_PYRYE</name>
<comment type="caution">
    <text evidence="1">The sequence shown here is derived from an EMBL/GenBank/DDBJ whole genome shotgun (WGS) entry which is preliminary data.</text>
</comment>